<dbReference type="Pfam" id="PF14604">
    <property type="entry name" value="SH3_9"/>
    <property type="match status" value="1"/>
</dbReference>
<keyword evidence="6" id="KW-1185">Reference proteome</keyword>
<organism evidence="5 6">
    <name type="scientific">Canna indica</name>
    <name type="common">Indian-shot</name>
    <dbReference type="NCBI Taxonomy" id="4628"/>
    <lineage>
        <taxon>Eukaryota</taxon>
        <taxon>Viridiplantae</taxon>
        <taxon>Streptophyta</taxon>
        <taxon>Embryophyta</taxon>
        <taxon>Tracheophyta</taxon>
        <taxon>Spermatophyta</taxon>
        <taxon>Magnoliopsida</taxon>
        <taxon>Liliopsida</taxon>
        <taxon>Zingiberales</taxon>
        <taxon>Cannaceae</taxon>
        <taxon>Canna</taxon>
    </lineage>
</organism>
<dbReference type="InterPro" id="IPR027267">
    <property type="entry name" value="AH/BAR_dom_sf"/>
</dbReference>
<feature type="region of interest" description="Disordered" evidence="3">
    <location>
        <begin position="403"/>
        <end position="425"/>
    </location>
</feature>
<evidence type="ECO:0000256" key="3">
    <source>
        <dbReference type="SAM" id="MobiDB-lite"/>
    </source>
</evidence>
<evidence type="ECO:0000256" key="2">
    <source>
        <dbReference type="PROSITE-ProRule" id="PRU00192"/>
    </source>
</evidence>
<keyword evidence="1 2" id="KW-0728">SH3 domain</keyword>
<dbReference type="EMBL" id="CP136897">
    <property type="protein sequence ID" value="WOL17231.1"/>
    <property type="molecule type" value="Genomic_DNA"/>
</dbReference>
<gene>
    <name evidence="5" type="ORF">Cni_G26020</name>
</gene>
<evidence type="ECO:0000256" key="1">
    <source>
        <dbReference type="ARBA" id="ARBA00022443"/>
    </source>
</evidence>
<dbReference type="PROSITE" id="PS50002">
    <property type="entry name" value="SH3"/>
    <property type="match status" value="1"/>
</dbReference>
<protein>
    <submittedName>
        <fullName evidence="5">SH3 domain-containing protein 1 isoform X1</fullName>
    </submittedName>
</protein>
<feature type="domain" description="SH3" evidence="4">
    <location>
        <begin position="429"/>
        <end position="488"/>
    </location>
</feature>
<reference evidence="5 6" key="1">
    <citation type="submission" date="2023-10" db="EMBL/GenBank/DDBJ databases">
        <title>Chromosome-scale genome assembly provides insights into flower coloration mechanisms of Canna indica.</title>
        <authorList>
            <person name="Li C."/>
        </authorList>
    </citation>
    <scope>NUCLEOTIDE SEQUENCE [LARGE SCALE GENOMIC DNA]</scope>
    <source>
        <tissue evidence="5">Flower</tissue>
    </source>
</reference>
<dbReference type="InterPro" id="IPR001452">
    <property type="entry name" value="SH3_domain"/>
</dbReference>
<evidence type="ECO:0000259" key="4">
    <source>
        <dbReference type="PROSITE" id="PS50002"/>
    </source>
</evidence>
<feature type="compositionally biased region" description="Polar residues" evidence="3">
    <location>
        <begin position="317"/>
        <end position="328"/>
    </location>
</feature>
<dbReference type="PANTHER" id="PTHR14167">
    <property type="entry name" value="SH3 DOMAIN-CONTAINING"/>
    <property type="match status" value="1"/>
</dbReference>
<proteinExistence type="predicted"/>
<dbReference type="Proteomes" id="UP001327560">
    <property type="component" value="Chromosome 8"/>
</dbReference>
<evidence type="ECO:0000313" key="6">
    <source>
        <dbReference type="Proteomes" id="UP001327560"/>
    </source>
</evidence>
<sequence>MEAIRKQASKLREQVAKQQQAVFKQISGRFGHDSSLVDEAELQCHQKLQMLYASTKAAKHLQRDIVRGVEAFIAISSKQMEIVNKLAEDCCKYGTEYRDFGFPLASATLDFGTSHTLMEKERDNLLRMLGDQVYEPIRSMITGAPLEDARFLAYRYERIRQDVEAQTAEVVRRQFKSKEVGATADVSAKLQNAEFKLSELKTTLSALGREATAAMMAVESQQQEITFERLVAMVDAERAYHQSVANILDKLHYEMVQTKENHESLRQVATAVTMEDLKTSGSHHESLTQAEKTEIVQQPQTRSEDFKATQPHCKPVTQPSRTETMQSQTKEDLKTKAHHKSVMQAAKSETEYQTGSKSSKTSHSQHESEMYGAVTVNAKSQTGNKESISIQLQNESVAEVVTTETIQSERGERSRASRSGDVPANHQSPMHFVSQVIHPFDAQADGELSLSVGDYVVVRQVAPNGWSEGECNRKAGWFPSAYVEHRDKAPASEPRSKKKTNCSVDIM</sequence>
<dbReference type="SMART" id="SM00326">
    <property type="entry name" value="SH3"/>
    <property type="match status" value="1"/>
</dbReference>
<evidence type="ECO:0000313" key="5">
    <source>
        <dbReference type="EMBL" id="WOL17231.1"/>
    </source>
</evidence>
<dbReference type="Gene3D" id="1.20.1270.60">
    <property type="entry name" value="Arfaptin homology (AH) domain/BAR domain"/>
    <property type="match status" value="1"/>
</dbReference>
<feature type="compositionally biased region" description="Basic and acidic residues" evidence="3">
    <location>
        <begin position="280"/>
        <end position="294"/>
    </location>
</feature>
<dbReference type="InterPro" id="IPR050384">
    <property type="entry name" value="Endophilin_SH3RF"/>
</dbReference>
<dbReference type="SUPFAM" id="SSF50044">
    <property type="entry name" value="SH3-domain"/>
    <property type="match status" value="1"/>
</dbReference>
<dbReference type="AlphaFoldDB" id="A0AAQ3L2X3"/>
<dbReference type="CDD" id="cd11839">
    <property type="entry name" value="SH3_Intersectin_4"/>
    <property type="match status" value="1"/>
</dbReference>
<dbReference type="InterPro" id="IPR036028">
    <property type="entry name" value="SH3-like_dom_sf"/>
</dbReference>
<feature type="compositionally biased region" description="Polar residues" evidence="3">
    <location>
        <begin position="351"/>
        <end position="362"/>
    </location>
</feature>
<dbReference type="SUPFAM" id="SSF103657">
    <property type="entry name" value="BAR/IMD domain-like"/>
    <property type="match status" value="1"/>
</dbReference>
<feature type="region of interest" description="Disordered" evidence="3">
    <location>
        <begin position="488"/>
        <end position="507"/>
    </location>
</feature>
<accession>A0AAQ3L2X3</accession>
<name>A0AAQ3L2X3_9LILI</name>
<feature type="region of interest" description="Disordered" evidence="3">
    <location>
        <begin position="280"/>
        <end position="367"/>
    </location>
</feature>
<dbReference type="Gene3D" id="2.30.30.40">
    <property type="entry name" value="SH3 Domains"/>
    <property type="match status" value="1"/>
</dbReference>
<dbReference type="PANTHER" id="PTHR14167:SF30">
    <property type="entry name" value="SH3 DOMAIN-CONTAINING PROTEIN 1"/>
    <property type="match status" value="1"/>
</dbReference>